<dbReference type="PROSITE" id="PS51257">
    <property type="entry name" value="PROKAR_LIPOPROTEIN"/>
    <property type="match status" value="1"/>
</dbReference>
<organism evidence="2 3">
    <name type="scientific">Sphingobacterium corticis</name>
    <dbReference type="NCBI Taxonomy" id="1812823"/>
    <lineage>
        <taxon>Bacteria</taxon>
        <taxon>Pseudomonadati</taxon>
        <taxon>Bacteroidota</taxon>
        <taxon>Sphingobacteriia</taxon>
        <taxon>Sphingobacteriales</taxon>
        <taxon>Sphingobacteriaceae</taxon>
        <taxon>Sphingobacterium</taxon>
    </lineage>
</organism>
<reference evidence="3" key="1">
    <citation type="journal article" date="2019" name="Int. J. Syst. Evol. Microbiol.">
        <title>The Global Catalogue of Microorganisms (GCM) 10K type strain sequencing project: providing services to taxonomists for standard genome sequencing and annotation.</title>
        <authorList>
            <consortium name="The Broad Institute Genomics Platform"/>
            <consortium name="The Broad Institute Genome Sequencing Center for Infectious Disease"/>
            <person name="Wu L."/>
            <person name="Ma J."/>
        </authorList>
    </citation>
    <scope>NUCLEOTIDE SEQUENCE [LARGE SCALE GENOMIC DNA]</scope>
    <source>
        <strain evidence="3">KCTC 42248</strain>
    </source>
</reference>
<protein>
    <submittedName>
        <fullName evidence="2">Uncharacterized protein</fullName>
    </submittedName>
</protein>
<evidence type="ECO:0000313" key="2">
    <source>
        <dbReference type="EMBL" id="MFD2599497.1"/>
    </source>
</evidence>
<keyword evidence="1" id="KW-0812">Transmembrane</keyword>
<comment type="caution">
    <text evidence="2">The sequence shown here is derived from an EMBL/GenBank/DDBJ whole genome shotgun (WGS) entry which is preliminary data.</text>
</comment>
<dbReference type="Proteomes" id="UP001597393">
    <property type="component" value="Unassembled WGS sequence"/>
</dbReference>
<dbReference type="EMBL" id="JBHUMA010000006">
    <property type="protein sequence ID" value="MFD2599497.1"/>
    <property type="molecule type" value="Genomic_DNA"/>
</dbReference>
<gene>
    <name evidence="2" type="ORF">ACFSQ3_11085</name>
</gene>
<name>A0ABW5NNV1_9SPHI</name>
<keyword evidence="1" id="KW-0472">Membrane</keyword>
<keyword evidence="1" id="KW-1133">Transmembrane helix</keyword>
<keyword evidence="3" id="KW-1185">Reference proteome</keyword>
<sequence length="119" mass="13560">MKFYTYVTIFTLFILSSSIFLSCIKESYIDDRELSLDDSVLMKAKQWFNRGARGATSNSDLNLSELYPDWDSYKVRKNSHDQSFVSVSLNKKGKARGYLSQLVVVIDGHGQVHGVIKEI</sequence>
<accession>A0ABW5NNV1</accession>
<feature type="transmembrane region" description="Helical" evidence="1">
    <location>
        <begin position="6"/>
        <end position="24"/>
    </location>
</feature>
<dbReference type="RefSeq" id="WP_380869624.1">
    <property type="nucleotide sequence ID" value="NZ_JBHUMA010000006.1"/>
</dbReference>
<evidence type="ECO:0000256" key="1">
    <source>
        <dbReference type="SAM" id="Phobius"/>
    </source>
</evidence>
<proteinExistence type="predicted"/>
<evidence type="ECO:0000313" key="3">
    <source>
        <dbReference type="Proteomes" id="UP001597393"/>
    </source>
</evidence>